<dbReference type="SUPFAM" id="SSF55658">
    <property type="entry name" value="L9 N-domain-like"/>
    <property type="match status" value="1"/>
</dbReference>
<evidence type="ECO:0000256" key="3">
    <source>
        <dbReference type="ARBA" id="ARBA00022884"/>
    </source>
</evidence>
<evidence type="ECO:0000256" key="1">
    <source>
        <dbReference type="ARBA" id="ARBA00010605"/>
    </source>
</evidence>
<accession>A0A6N7VUA6</accession>
<keyword evidence="4 7" id="KW-0689">Ribosomal protein</keyword>
<evidence type="ECO:0000259" key="8">
    <source>
        <dbReference type="PROSITE" id="PS00651"/>
    </source>
</evidence>
<sequence>MRKLVLNRDVENLGKAGDVVEVKDGYARNYLIPRGYAEVWTRGAQRHIDQIIEQRRKHDIATAEEAIALRDAIQSGDSVVVTRKSGSNGRLFGAVSPKLVAEALSAAFGRVIDHRKVDLVEVIKTTGEYPVVLRLHPEVTATTTVQVVAE</sequence>
<evidence type="ECO:0000256" key="2">
    <source>
        <dbReference type="ARBA" id="ARBA00022730"/>
    </source>
</evidence>
<keyword evidence="3 7" id="KW-0694">RNA-binding</keyword>
<dbReference type="InterPro" id="IPR009027">
    <property type="entry name" value="Ribosomal_bL9/RNase_H1_N"/>
</dbReference>
<comment type="similarity">
    <text evidence="1 7">Belongs to the bacterial ribosomal protein bL9 family.</text>
</comment>
<dbReference type="PANTHER" id="PTHR21368">
    <property type="entry name" value="50S RIBOSOMAL PROTEIN L9"/>
    <property type="match status" value="1"/>
</dbReference>
<dbReference type="EMBL" id="VULO01000016">
    <property type="protein sequence ID" value="MSS85354.1"/>
    <property type="molecule type" value="Genomic_DNA"/>
</dbReference>
<dbReference type="Pfam" id="PF01281">
    <property type="entry name" value="Ribosomal_L9_N"/>
    <property type="match status" value="1"/>
</dbReference>
<evidence type="ECO:0000256" key="4">
    <source>
        <dbReference type="ARBA" id="ARBA00022980"/>
    </source>
</evidence>
<dbReference type="Gene3D" id="3.10.430.100">
    <property type="entry name" value="Ribosomal protein L9, C-terminal domain"/>
    <property type="match status" value="1"/>
</dbReference>
<dbReference type="PROSITE" id="PS00651">
    <property type="entry name" value="RIBOSOMAL_L9"/>
    <property type="match status" value="1"/>
</dbReference>
<name>A0A6N7VUA6_9ACTO</name>
<comment type="caution">
    <text evidence="9">The sequence shown here is derived from an EMBL/GenBank/DDBJ whole genome shotgun (WGS) entry which is preliminary data.</text>
</comment>
<dbReference type="InterPro" id="IPR020594">
    <property type="entry name" value="Ribosomal_bL9_bac/chp"/>
</dbReference>
<comment type="function">
    <text evidence="7">Binds to the 23S rRNA.</text>
</comment>
<dbReference type="SUPFAM" id="SSF55653">
    <property type="entry name" value="Ribosomal protein L9 C-domain"/>
    <property type="match status" value="1"/>
</dbReference>
<dbReference type="GO" id="GO:0006412">
    <property type="term" value="P:translation"/>
    <property type="evidence" value="ECO:0007669"/>
    <property type="project" value="UniProtKB-UniRule"/>
</dbReference>
<dbReference type="GO" id="GO:0005840">
    <property type="term" value="C:ribosome"/>
    <property type="evidence" value="ECO:0007669"/>
    <property type="project" value="UniProtKB-KW"/>
</dbReference>
<dbReference type="InterPro" id="IPR020069">
    <property type="entry name" value="Ribosomal_bL9_C"/>
</dbReference>
<dbReference type="RefSeq" id="WP_154546538.1">
    <property type="nucleotide sequence ID" value="NZ_VULO01000016.1"/>
</dbReference>
<proteinExistence type="inferred from homology"/>
<dbReference type="Gene3D" id="3.40.5.10">
    <property type="entry name" value="Ribosomal protein L9, N-terminal domain"/>
    <property type="match status" value="1"/>
</dbReference>
<gene>
    <name evidence="7" type="primary">rplI</name>
    <name evidence="9" type="ORF">FYJ24_11455</name>
</gene>
<dbReference type="InterPro" id="IPR000244">
    <property type="entry name" value="Ribosomal_bL9"/>
</dbReference>
<protein>
    <recommendedName>
        <fullName evidence="6 7">Large ribosomal subunit protein bL9</fullName>
    </recommendedName>
</protein>
<dbReference type="AlphaFoldDB" id="A0A6N7VUA6"/>
<dbReference type="GO" id="GO:0003735">
    <property type="term" value="F:structural constituent of ribosome"/>
    <property type="evidence" value="ECO:0007669"/>
    <property type="project" value="InterPro"/>
</dbReference>
<evidence type="ECO:0000256" key="6">
    <source>
        <dbReference type="ARBA" id="ARBA00035292"/>
    </source>
</evidence>
<evidence type="ECO:0000256" key="5">
    <source>
        <dbReference type="ARBA" id="ARBA00023274"/>
    </source>
</evidence>
<dbReference type="HAMAP" id="MF_00503">
    <property type="entry name" value="Ribosomal_bL9"/>
    <property type="match status" value="1"/>
</dbReference>
<dbReference type="InterPro" id="IPR020070">
    <property type="entry name" value="Ribosomal_bL9_N"/>
</dbReference>
<dbReference type="InterPro" id="IPR036935">
    <property type="entry name" value="Ribosomal_bL9_N_sf"/>
</dbReference>
<organism evidence="9 10">
    <name type="scientific">Scrofimicrobium canadense</name>
    <dbReference type="NCBI Taxonomy" id="2652290"/>
    <lineage>
        <taxon>Bacteria</taxon>
        <taxon>Bacillati</taxon>
        <taxon>Actinomycetota</taxon>
        <taxon>Actinomycetes</taxon>
        <taxon>Actinomycetales</taxon>
        <taxon>Actinomycetaceae</taxon>
        <taxon>Scrofimicrobium</taxon>
    </lineage>
</organism>
<keyword evidence="5 7" id="KW-0687">Ribonucleoprotein</keyword>
<dbReference type="FunFam" id="3.40.5.10:FF:000003">
    <property type="entry name" value="50S ribosomal protein L9"/>
    <property type="match status" value="1"/>
</dbReference>
<dbReference type="NCBIfam" id="TIGR00158">
    <property type="entry name" value="L9"/>
    <property type="match status" value="1"/>
</dbReference>
<dbReference type="GO" id="GO:0019843">
    <property type="term" value="F:rRNA binding"/>
    <property type="evidence" value="ECO:0007669"/>
    <property type="project" value="UniProtKB-UniRule"/>
</dbReference>
<evidence type="ECO:0000313" key="10">
    <source>
        <dbReference type="Proteomes" id="UP000470875"/>
    </source>
</evidence>
<feature type="domain" description="Ribosomal protein L9" evidence="8">
    <location>
        <begin position="14"/>
        <end position="41"/>
    </location>
</feature>
<evidence type="ECO:0000256" key="7">
    <source>
        <dbReference type="HAMAP-Rule" id="MF_00503"/>
    </source>
</evidence>
<dbReference type="Pfam" id="PF03948">
    <property type="entry name" value="Ribosomal_L9_C"/>
    <property type="match status" value="1"/>
</dbReference>
<keyword evidence="2 7" id="KW-0699">rRNA-binding</keyword>
<dbReference type="Proteomes" id="UP000470875">
    <property type="component" value="Unassembled WGS sequence"/>
</dbReference>
<keyword evidence="10" id="KW-1185">Reference proteome</keyword>
<dbReference type="InterPro" id="IPR036791">
    <property type="entry name" value="Ribosomal_bL9_C_sf"/>
</dbReference>
<evidence type="ECO:0000313" key="9">
    <source>
        <dbReference type="EMBL" id="MSS85354.1"/>
    </source>
</evidence>
<reference evidence="9 10" key="1">
    <citation type="submission" date="2019-08" db="EMBL/GenBank/DDBJ databases">
        <title>In-depth cultivation of the pig gut microbiome towards novel bacterial diversity and tailored functional studies.</title>
        <authorList>
            <person name="Wylensek D."/>
            <person name="Hitch T.C.A."/>
            <person name="Clavel T."/>
        </authorList>
    </citation>
    <scope>NUCLEOTIDE SEQUENCE [LARGE SCALE GENOMIC DNA]</scope>
    <source>
        <strain evidence="9 10">WB03_NA08</strain>
    </source>
</reference>
<dbReference type="GO" id="GO:1990904">
    <property type="term" value="C:ribonucleoprotein complex"/>
    <property type="evidence" value="ECO:0007669"/>
    <property type="project" value="UniProtKB-KW"/>
</dbReference>